<dbReference type="Pfam" id="PF01594">
    <property type="entry name" value="AI-2E_transport"/>
    <property type="match status" value="1"/>
</dbReference>
<evidence type="ECO:0000313" key="11">
    <source>
        <dbReference type="Proteomes" id="UP000308000"/>
    </source>
</evidence>
<name>A0AAJ5K561_9DEIO</name>
<keyword evidence="5 8" id="KW-0812">Transmembrane</keyword>
<dbReference type="AlphaFoldDB" id="A0AAJ5K561"/>
<protein>
    <submittedName>
        <fullName evidence="10">AI-2E family transporter</fullName>
    </submittedName>
    <submittedName>
        <fullName evidence="9">PurR-regulated permease PerM</fullName>
    </submittedName>
</protein>
<keyword evidence="6 8" id="KW-1133">Transmembrane helix</keyword>
<dbReference type="EMBL" id="JACHFV010000007">
    <property type="protein sequence ID" value="MBB5295556.1"/>
    <property type="molecule type" value="Genomic_DNA"/>
</dbReference>
<dbReference type="EMBL" id="VBRC01000006">
    <property type="protein sequence ID" value="TLK27255.1"/>
    <property type="molecule type" value="Genomic_DNA"/>
</dbReference>
<dbReference type="Proteomes" id="UP000536909">
    <property type="component" value="Unassembled WGS sequence"/>
</dbReference>
<feature type="transmembrane region" description="Helical" evidence="8">
    <location>
        <begin position="72"/>
        <end position="93"/>
    </location>
</feature>
<keyword evidence="3" id="KW-0813">Transport</keyword>
<keyword evidence="7 8" id="KW-0472">Membrane</keyword>
<feature type="transmembrane region" description="Helical" evidence="8">
    <location>
        <begin position="20"/>
        <end position="36"/>
    </location>
</feature>
<evidence type="ECO:0000256" key="2">
    <source>
        <dbReference type="ARBA" id="ARBA00009773"/>
    </source>
</evidence>
<evidence type="ECO:0000256" key="1">
    <source>
        <dbReference type="ARBA" id="ARBA00004651"/>
    </source>
</evidence>
<evidence type="ECO:0000256" key="6">
    <source>
        <dbReference type="ARBA" id="ARBA00022989"/>
    </source>
</evidence>
<reference evidence="9 12" key="2">
    <citation type="submission" date="2020-08" db="EMBL/GenBank/DDBJ databases">
        <title>Genomic Encyclopedia of Type Strains, Phase IV (KMG-IV): sequencing the most valuable type-strain genomes for metagenomic binning, comparative biology and taxonomic classification.</title>
        <authorList>
            <person name="Goeker M."/>
        </authorList>
    </citation>
    <scope>NUCLEOTIDE SEQUENCE [LARGE SCALE GENOMIC DNA]</scope>
    <source>
        <strain evidence="9 12">DSM 105434</strain>
    </source>
</reference>
<evidence type="ECO:0000313" key="9">
    <source>
        <dbReference type="EMBL" id="MBB5295556.1"/>
    </source>
</evidence>
<comment type="subcellular location">
    <subcellularLocation>
        <location evidence="1">Cell membrane</location>
        <topology evidence="1">Multi-pass membrane protein</topology>
    </subcellularLocation>
</comment>
<evidence type="ECO:0000313" key="10">
    <source>
        <dbReference type="EMBL" id="TLK27255.1"/>
    </source>
</evidence>
<dbReference type="Proteomes" id="UP000308000">
    <property type="component" value="Unassembled WGS sequence"/>
</dbReference>
<evidence type="ECO:0000256" key="7">
    <source>
        <dbReference type="ARBA" id="ARBA00023136"/>
    </source>
</evidence>
<sequence>MNRKWTVPEMLEGWWSRPPVRLLVYALLLVLLYVLARRLSSVLVMVAVAYGLAYLANPLLRWLEARGIGRGWGVLLLLVLVLGLVALLFWRLVTQVSSFVNSLPALADQLTQLLNAALSRTDGGSMMADLQYRLALYVQTKAHEITQNIGPILDQVLFSGPSLLGRLTGILGWLGQAGLVLTLALYFALDYARFGRGVLKVFPRDWQPTLARLSEDVSVSFGRSIRGQLLTGLGVGILAGLGLLLLKVPNPLALGLLTAVLYLVPYVGMVLATIPPLLQAIPQGTTTLALVAVLYFILNQVGGNVLGPMVMGRTTHINPAALMVAVLIGLGLAGVWGALLATPVALLLQRWAVRYWLPSRAYQGRTGQRGGQNGPEG</sequence>
<gene>
    <name evidence="10" type="ORF">FCS05_10295</name>
    <name evidence="9" type="ORF">HNQ10_002385</name>
</gene>
<feature type="transmembrane region" description="Helical" evidence="8">
    <location>
        <begin position="252"/>
        <end position="272"/>
    </location>
</feature>
<proteinExistence type="inferred from homology"/>
<evidence type="ECO:0000256" key="5">
    <source>
        <dbReference type="ARBA" id="ARBA00022692"/>
    </source>
</evidence>
<feature type="transmembrane region" description="Helical" evidence="8">
    <location>
        <begin position="42"/>
        <end position="60"/>
    </location>
</feature>
<accession>A0AAJ5K561</accession>
<reference evidence="10 11" key="1">
    <citation type="submission" date="2019-04" db="EMBL/GenBank/DDBJ databases">
        <title>Deinococcus metalilatus MA1002 mutant No.5.</title>
        <authorList>
            <person name="Park W."/>
            <person name="Park C."/>
        </authorList>
    </citation>
    <scope>NUCLEOTIDE SEQUENCE [LARGE SCALE GENOMIC DNA]</scope>
    <source>
        <strain evidence="10 11">MA1002-m5</strain>
    </source>
</reference>
<feature type="transmembrane region" description="Helical" evidence="8">
    <location>
        <begin position="284"/>
        <end position="302"/>
    </location>
</feature>
<feature type="transmembrane region" description="Helical" evidence="8">
    <location>
        <begin position="170"/>
        <end position="189"/>
    </location>
</feature>
<evidence type="ECO:0000256" key="4">
    <source>
        <dbReference type="ARBA" id="ARBA00022475"/>
    </source>
</evidence>
<dbReference type="PANTHER" id="PTHR21716">
    <property type="entry name" value="TRANSMEMBRANE PROTEIN"/>
    <property type="match status" value="1"/>
</dbReference>
<comment type="caution">
    <text evidence="10">The sequence shown here is derived from an EMBL/GenBank/DDBJ whole genome shotgun (WGS) entry which is preliminary data.</text>
</comment>
<evidence type="ECO:0000313" key="12">
    <source>
        <dbReference type="Proteomes" id="UP000536909"/>
    </source>
</evidence>
<keyword evidence="4" id="KW-1003">Cell membrane</keyword>
<dbReference type="PANTHER" id="PTHR21716:SF53">
    <property type="entry name" value="PERMEASE PERM-RELATED"/>
    <property type="match status" value="1"/>
</dbReference>
<dbReference type="InterPro" id="IPR002549">
    <property type="entry name" value="AI-2E-like"/>
</dbReference>
<dbReference type="RefSeq" id="WP_129118146.1">
    <property type="nucleotide sequence ID" value="NZ_BSUI01000015.1"/>
</dbReference>
<evidence type="ECO:0000256" key="3">
    <source>
        <dbReference type="ARBA" id="ARBA00022448"/>
    </source>
</evidence>
<keyword evidence="12" id="KW-1185">Reference proteome</keyword>
<feature type="transmembrane region" description="Helical" evidence="8">
    <location>
        <begin position="322"/>
        <end position="348"/>
    </location>
</feature>
<comment type="similarity">
    <text evidence="2">Belongs to the autoinducer-2 exporter (AI-2E) (TC 2.A.86) family.</text>
</comment>
<dbReference type="GO" id="GO:0055085">
    <property type="term" value="P:transmembrane transport"/>
    <property type="evidence" value="ECO:0007669"/>
    <property type="project" value="TreeGrafter"/>
</dbReference>
<feature type="transmembrane region" description="Helical" evidence="8">
    <location>
        <begin position="229"/>
        <end position="246"/>
    </location>
</feature>
<dbReference type="GO" id="GO:0005886">
    <property type="term" value="C:plasma membrane"/>
    <property type="evidence" value="ECO:0007669"/>
    <property type="project" value="UniProtKB-SubCell"/>
</dbReference>
<organism evidence="10 11">
    <name type="scientific">Deinococcus metallilatus</name>
    <dbReference type="NCBI Taxonomy" id="1211322"/>
    <lineage>
        <taxon>Bacteria</taxon>
        <taxon>Thermotogati</taxon>
        <taxon>Deinococcota</taxon>
        <taxon>Deinococci</taxon>
        <taxon>Deinococcales</taxon>
        <taxon>Deinococcaceae</taxon>
        <taxon>Deinococcus</taxon>
    </lineage>
</organism>
<evidence type="ECO:0000256" key="8">
    <source>
        <dbReference type="SAM" id="Phobius"/>
    </source>
</evidence>